<keyword evidence="5 8" id="KW-0378">Hydrolase</keyword>
<gene>
    <name evidence="8" type="primary">rnr</name>
    <name evidence="10" type="ORF">A2431_00900</name>
</gene>
<dbReference type="Pfam" id="PF08206">
    <property type="entry name" value="OB_RNB"/>
    <property type="match status" value="1"/>
</dbReference>
<comment type="similarity">
    <text evidence="8">Belongs to the RNR ribonuclease family. RNase R subfamily.</text>
</comment>
<evidence type="ECO:0000256" key="6">
    <source>
        <dbReference type="ARBA" id="ARBA00022839"/>
    </source>
</evidence>
<evidence type="ECO:0000256" key="3">
    <source>
        <dbReference type="ARBA" id="ARBA00022490"/>
    </source>
</evidence>
<dbReference type="PANTHER" id="PTHR23355">
    <property type="entry name" value="RIBONUCLEASE"/>
    <property type="match status" value="1"/>
</dbReference>
<dbReference type="InterPro" id="IPR001900">
    <property type="entry name" value="RNase_II/R"/>
</dbReference>
<dbReference type="GO" id="GO:0006402">
    <property type="term" value="P:mRNA catabolic process"/>
    <property type="evidence" value="ECO:0007669"/>
    <property type="project" value="TreeGrafter"/>
</dbReference>
<dbReference type="InterPro" id="IPR050180">
    <property type="entry name" value="RNR_Ribonuclease"/>
</dbReference>
<evidence type="ECO:0000256" key="2">
    <source>
        <dbReference type="ARBA" id="ARBA00004496"/>
    </source>
</evidence>
<dbReference type="InterPro" id="IPR013223">
    <property type="entry name" value="RNase_B_OB_dom"/>
</dbReference>
<dbReference type="InterPro" id="IPR003029">
    <property type="entry name" value="S1_domain"/>
</dbReference>
<dbReference type="InterPro" id="IPR022966">
    <property type="entry name" value="RNase_II/R_CS"/>
</dbReference>
<comment type="function">
    <text evidence="8">3'-5' exoribonuclease that releases 5'-nucleoside monophosphates and is involved in maturation of structured RNAs.</text>
</comment>
<keyword evidence="7 8" id="KW-0694">RNA-binding</keyword>
<evidence type="ECO:0000259" key="9">
    <source>
        <dbReference type="PROSITE" id="PS50126"/>
    </source>
</evidence>
<evidence type="ECO:0000313" key="11">
    <source>
        <dbReference type="Proteomes" id="UP000177697"/>
    </source>
</evidence>
<dbReference type="Pfam" id="PF17876">
    <property type="entry name" value="CSD2"/>
    <property type="match status" value="1"/>
</dbReference>
<evidence type="ECO:0000313" key="10">
    <source>
        <dbReference type="EMBL" id="OHB15803.1"/>
    </source>
</evidence>
<dbReference type="GO" id="GO:0005829">
    <property type="term" value="C:cytosol"/>
    <property type="evidence" value="ECO:0007669"/>
    <property type="project" value="TreeGrafter"/>
</dbReference>
<dbReference type="SMART" id="SM00316">
    <property type="entry name" value="S1"/>
    <property type="match status" value="1"/>
</dbReference>
<comment type="subcellular location">
    <subcellularLocation>
        <location evidence="2 8">Cytoplasm</location>
    </subcellularLocation>
</comment>
<dbReference type="InterPro" id="IPR012340">
    <property type="entry name" value="NA-bd_OB-fold"/>
</dbReference>
<dbReference type="InterPro" id="IPR040476">
    <property type="entry name" value="CSD2"/>
</dbReference>
<proteinExistence type="inferred from homology"/>
<dbReference type="HAMAP" id="MF_01895">
    <property type="entry name" value="RNase_R"/>
    <property type="match status" value="1"/>
</dbReference>
<evidence type="ECO:0000256" key="5">
    <source>
        <dbReference type="ARBA" id="ARBA00022801"/>
    </source>
</evidence>
<evidence type="ECO:0000256" key="7">
    <source>
        <dbReference type="ARBA" id="ARBA00022884"/>
    </source>
</evidence>
<evidence type="ECO:0000256" key="4">
    <source>
        <dbReference type="ARBA" id="ARBA00022722"/>
    </source>
</evidence>
<dbReference type="Gene3D" id="2.40.50.140">
    <property type="entry name" value="Nucleic acid-binding proteins"/>
    <property type="match status" value="2"/>
</dbReference>
<evidence type="ECO:0000256" key="1">
    <source>
        <dbReference type="ARBA" id="ARBA00001849"/>
    </source>
</evidence>
<keyword evidence="4 8" id="KW-0540">Nuclease</keyword>
<name>A0A1G2V2F4_9BACT</name>
<reference evidence="10 11" key="1">
    <citation type="journal article" date="2016" name="Nat. Commun.">
        <title>Thousands of microbial genomes shed light on interconnected biogeochemical processes in an aquifer system.</title>
        <authorList>
            <person name="Anantharaman K."/>
            <person name="Brown C.T."/>
            <person name="Hug L.A."/>
            <person name="Sharon I."/>
            <person name="Castelle C.J."/>
            <person name="Probst A.J."/>
            <person name="Thomas B.C."/>
            <person name="Singh A."/>
            <person name="Wilkins M.J."/>
            <person name="Karaoz U."/>
            <person name="Brodie E.L."/>
            <person name="Williams K.H."/>
            <person name="Hubbard S.S."/>
            <person name="Banfield J.F."/>
        </authorList>
    </citation>
    <scope>NUCLEOTIDE SEQUENCE [LARGE SCALE GENOMIC DNA]</scope>
</reference>
<dbReference type="SMART" id="SM00955">
    <property type="entry name" value="RNB"/>
    <property type="match status" value="1"/>
</dbReference>
<comment type="caution">
    <text evidence="10">The sequence shown here is derived from an EMBL/GenBank/DDBJ whole genome shotgun (WGS) entry which is preliminary data.</text>
</comment>
<dbReference type="NCBIfam" id="TIGR02063">
    <property type="entry name" value="RNase_R"/>
    <property type="match status" value="1"/>
</dbReference>
<dbReference type="GO" id="GO:0008859">
    <property type="term" value="F:exoribonuclease II activity"/>
    <property type="evidence" value="ECO:0007669"/>
    <property type="project" value="UniProtKB-UniRule"/>
</dbReference>
<dbReference type="Pfam" id="PF00773">
    <property type="entry name" value="RNB"/>
    <property type="match status" value="1"/>
</dbReference>
<sequence>MNKKKPSHKGGENKKLLGIIKITAKPMGFVVVPDRDDDIIVFEENLNCALDKDEVEVEIIGKDTRPPRIRESVAGGETRKKGRITKIIKRNKVRFVGTIELIGSKIIFKPDDFKFYKDVDLFDFPKDIKPGTKVLAEINWTNPNLNPKGKIISVIGKKGEHETEMQSILLDKGIVYNFPPDVEKEAEQVSKMPFDTSDRRDFRNITTFTIDPKDAKDFDDAHSYEELGENKIRVGVHIADVSHFVRPGTALDREAKERSFSTYLVDRTIPMLPEVLSNNLCSLMPNVDRLAFSAVFDIKVDTGEILDRWFGKTIINSDKRFSYEEAQESLDEAAGSNSFRSQDAAHISLQEFSLRLKELNRIANIYRAENKKNGAIEFETDEVRFELDEKGKPIRIYKKERLDTMKMIEEWMLLANREVAKFISDKIGKKGGAGIFRVHNLPKMERIEELAIFVRALGHDLPIKNGEVSAKDINLLLKQIEGHASESLIKTATIRSMAKAIYSTKNIGHFGLAFKYYTHFTSPIRRYPDLMIHRILERYLKNEPVPKNEFTNFSKIANDASEKEVVIAEAERDSIKYKQVEFMIDKIGQEFDVVISGVTEWGMYVENPETKVEGLVRIKDLGDDFYKLDQKNYCIKGERTKKKFSLGDSVRVKLLSADLNRKTLDFKLV</sequence>
<dbReference type="GO" id="GO:0003723">
    <property type="term" value="F:RNA binding"/>
    <property type="evidence" value="ECO:0007669"/>
    <property type="project" value="UniProtKB-UniRule"/>
</dbReference>
<protein>
    <recommendedName>
        <fullName evidence="8">Ribonuclease R</fullName>
        <shortName evidence="8">RNase R</shortName>
        <ecNumber evidence="8">3.1.13.1</ecNumber>
    </recommendedName>
</protein>
<dbReference type="EC" id="3.1.13.1" evidence="8"/>
<dbReference type="PROSITE" id="PS50126">
    <property type="entry name" value="S1"/>
    <property type="match status" value="1"/>
</dbReference>
<dbReference type="NCBIfam" id="TIGR00358">
    <property type="entry name" value="3_prime_RNase"/>
    <property type="match status" value="1"/>
</dbReference>
<dbReference type="InterPro" id="IPR004476">
    <property type="entry name" value="RNase_II/RNase_R"/>
</dbReference>
<dbReference type="Pfam" id="PF00575">
    <property type="entry name" value="S1"/>
    <property type="match status" value="1"/>
</dbReference>
<organism evidence="10 11">
    <name type="scientific">Candidatus Zambryskibacteria bacterium RIFOXYC1_FULL_39_10</name>
    <dbReference type="NCBI Taxonomy" id="1802779"/>
    <lineage>
        <taxon>Bacteria</taxon>
        <taxon>Candidatus Zambryskiibacteriota</taxon>
    </lineage>
</organism>
<dbReference type="InterPro" id="IPR011805">
    <property type="entry name" value="RNase_R"/>
</dbReference>
<dbReference type="PANTHER" id="PTHR23355:SF9">
    <property type="entry name" value="DIS3-LIKE EXONUCLEASE 2"/>
    <property type="match status" value="1"/>
</dbReference>
<dbReference type="EMBL" id="MHWW01000005">
    <property type="protein sequence ID" value="OHB15803.1"/>
    <property type="molecule type" value="Genomic_DNA"/>
</dbReference>
<dbReference type="PROSITE" id="PS01175">
    <property type="entry name" value="RIBONUCLEASE_II"/>
    <property type="match status" value="1"/>
</dbReference>
<dbReference type="AlphaFoldDB" id="A0A1G2V2F4"/>
<feature type="domain" description="S1 motif" evidence="9">
    <location>
        <begin position="588"/>
        <end position="669"/>
    </location>
</feature>
<evidence type="ECO:0000256" key="8">
    <source>
        <dbReference type="HAMAP-Rule" id="MF_01895"/>
    </source>
</evidence>
<keyword evidence="3 8" id="KW-0963">Cytoplasm</keyword>
<dbReference type="CDD" id="cd04471">
    <property type="entry name" value="S1_RNase_R"/>
    <property type="match status" value="1"/>
</dbReference>
<dbReference type="SUPFAM" id="SSF50249">
    <property type="entry name" value="Nucleic acid-binding proteins"/>
    <property type="match status" value="4"/>
</dbReference>
<accession>A0A1G2V2F4</accession>
<dbReference type="Proteomes" id="UP000177697">
    <property type="component" value="Unassembled WGS sequence"/>
</dbReference>
<comment type="catalytic activity">
    <reaction evidence="1 8">
        <text>Exonucleolytic cleavage in the 3'- to 5'-direction to yield nucleoside 5'-phosphates.</text>
        <dbReference type="EC" id="3.1.13.1"/>
    </reaction>
</comment>
<keyword evidence="6 8" id="KW-0269">Exonuclease</keyword>